<reference evidence="2" key="1">
    <citation type="journal article" date="2017" name="Plant J.">
        <title>The pomegranate (Punica granatum L.) genome and the genomics of punicalagin biosynthesis.</title>
        <authorList>
            <person name="Qin G."/>
            <person name="Xu C."/>
            <person name="Ming R."/>
            <person name="Tang H."/>
            <person name="Guyot R."/>
            <person name="Kramer E.M."/>
            <person name="Hu Y."/>
            <person name="Yi X."/>
            <person name="Qi Y."/>
            <person name="Xu X."/>
            <person name="Gao Z."/>
            <person name="Pan H."/>
            <person name="Jian J."/>
            <person name="Tian Y."/>
            <person name="Yue Z."/>
            <person name="Xu Y."/>
        </authorList>
    </citation>
    <scope>NUCLEOTIDE SEQUENCE [LARGE SCALE GENOMIC DNA]</scope>
    <source>
        <strain evidence="2">cv. Dabenzi</strain>
    </source>
</reference>
<protein>
    <submittedName>
        <fullName evidence="1">Uncharacterized protein</fullName>
    </submittedName>
</protein>
<gene>
    <name evidence="1" type="ORF">CDL15_Pgr018607</name>
</gene>
<dbReference type="EMBL" id="MTKT01002507">
    <property type="protein sequence ID" value="OWM78038.1"/>
    <property type="molecule type" value="Genomic_DNA"/>
</dbReference>
<dbReference type="AlphaFoldDB" id="A0A218WZN9"/>
<evidence type="ECO:0000313" key="1">
    <source>
        <dbReference type="EMBL" id="OWM78038.1"/>
    </source>
</evidence>
<comment type="caution">
    <text evidence="1">The sequence shown here is derived from an EMBL/GenBank/DDBJ whole genome shotgun (WGS) entry which is preliminary data.</text>
</comment>
<accession>A0A218WZN9</accession>
<proteinExistence type="predicted"/>
<dbReference type="Proteomes" id="UP000197138">
    <property type="component" value="Unassembled WGS sequence"/>
</dbReference>
<organism evidence="1 2">
    <name type="scientific">Punica granatum</name>
    <name type="common">Pomegranate</name>
    <dbReference type="NCBI Taxonomy" id="22663"/>
    <lineage>
        <taxon>Eukaryota</taxon>
        <taxon>Viridiplantae</taxon>
        <taxon>Streptophyta</taxon>
        <taxon>Embryophyta</taxon>
        <taxon>Tracheophyta</taxon>
        <taxon>Spermatophyta</taxon>
        <taxon>Magnoliopsida</taxon>
        <taxon>eudicotyledons</taxon>
        <taxon>Gunneridae</taxon>
        <taxon>Pentapetalae</taxon>
        <taxon>rosids</taxon>
        <taxon>malvids</taxon>
        <taxon>Myrtales</taxon>
        <taxon>Lythraceae</taxon>
        <taxon>Punica</taxon>
    </lineage>
</organism>
<name>A0A218WZN9_PUNGR</name>
<sequence>MFYLASGYEERVREVFESRVTRLNAWKGARVQRMHVWARMGAGARGRSARACARTGVWHATVRAATGVLLDIFLKGCKLHGEDDKDMRVNVDHAILMKKSQEALMSIDENLSVVLKGLEIFSCKCAREAWGGRFGKGRVALGQFVGPMAEEEKPGKNSGLD</sequence>
<evidence type="ECO:0000313" key="2">
    <source>
        <dbReference type="Proteomes" id="UP000197138"/>
    </source>
</evidence>